<dbReference type="RefSeq" id="WP_177502486.1">
    <property type="nucleotide sequence ID" value="NZ_JACSNR010000005.1"/>
</dbReference>
<keyword evidence="3 12" id="KW-0235">DNA replication</keyword>
<dbReference type="GO" id="GO:0003678">
    <property type="term" value="F:DNA helicase activity"/>
    <property type="evidence" value="ECO:0007669"/>
    <property type="project" value="UniProtKB-EC"/>
</dbReference>
<dbReference type="EC" id="5.6.2.3" evidence="11 12"/>
<evidence type="ECO:0000256" key="9">
    <source>
        <dbReference type="ARBA" id="ARBA00023235"/>
    </source>
</evidence>
<keyword evidence="9" id="KW-0413">Isomerase</keyword>
<dbReference type="PANTHER" id="PTHR30153:SF2">
    <property type="entry name" value="REPLICATIVE DNA HELICASE"/>
    <property type="match status" value="1"/>
</dbReference>
<evidence type="ECO:0000256" key="12">
    <source>
        <dbReference type="RuleBase" id="RU362085"/>
    </source>
</evidence>
<keyword evidence="7 12" id="KW-0067">ATP-binding</keyword>
<reference evidence="14 15" key="1">
    <citation type="journal article" date="2021" name="Sci. Rep.">
        <title>The distribution of antibiotic resistance genes in chicken gut microbiota commensals.</title>
        <authorList>
            <person name="Juricova H."/>
            <person name="Matiasovicova J."/>
            <person name="Kubasova T."/>
            <person name="Cejkova D."/>
            <person name="Rychlik I."/>
        </authorList>
    </citation>
    <scope>NUCLEOTIDE SEQUENCE [LARGE SCALE GENOMIC DNA]</scope>
    <source>
        <strain evidence="14 15">An564</strain>
    </source>
</reference>
<name>A0ABS2GLI8_9FIRM</name>
<dbReference type="PANTHER" id="PTHR30153">
    <property type="entry name" value="REPLICATIVE DNA HELICASE DNAB"/>
    <property type="match status" value="1"/>
</dbReference>
<dbReference type="InterPro" id="IPR027417">
    <property type="entry name" value="P-loop_NTPase"/>
</dbReference>
<evidence type="ECO:0000256" key="5">
    <source>
        <dbReference type="ARBA" id="ARBA00022801"/>
    </source>
</evidence>
<feature type="domain" description="SF4 helicase" evidence="13">
    <location>
        <begin position="185"/>
        <end position="448"/>
    </location>
</feature>
<protein>
    <recommendedName>
        <fullName evidence="11 12">Replicative DNA helicase</fullName>
        <ecNumber evidence="11 12">5.6.2.3</ecNumber>
    </recommendedName>
</protein>
<dbReference type="GO" id="GO:0016787">
    <property type="term" value="F:hydrolase activity"/>
    <property type="evidence" value="ECO:0007669"/>
    <property type="project" value="UniProtKB-KW"/>
</dbReference>
<evidence type="ECO:0000256" key="11">
    <source>
        <dbReference type="NCBIfam" id="TIGR00665"/>
    </source>
</evidence>
<evidence type="ECO:0000256" key="8">
    <source>
        <dbReference type="ARBA" id="ARBA00023125"/>
    </source>
</evidence>
<evidence type="ECO:0000259" key="13">
    <source>
        <dbReference type="PROSITE" id="PS51199"/>
    </source>
</evidence>
<dbReference type="SMART" id="SM00382">
    <property type="entry name" value="AAA"/>
    <property type="match status" value="1"/>
</dbReference>
<gene>
    <name evidence="14" type="primary">dnaB</name>
    <name evidence="14" type="ORF">H9X81_06565</name>
</gene>
<dbReference type="CDD" id="cd00984">
    <property type="entry name" value="DnaB_C"/>
    <property type="match status" value="1"/>
</dbReference>
<keyword evidence="4 12" id="KW-0547">Nucleotide-binding</keyword>
<dbReference type="SUPFAM" id="SSF48024">
    <property type="entry name" value="N-terminal domain of DnaB helicase"/>
    <property type="match status" value="1"/>
</dbReference>
<evidence type="ECO:0000256" key="7">
    <source>
        <dbReference type="ARBA" id="ARBA00022840"/>
    </source>
</evidence>
<comment type="similarity">
    <text evidence="1 12">Belongs to the helicase family. DnaB subfamily.</text>
</comment>
<keyword evidence="6 12" id="KW-0347">Helicase</keyword>
<comment type="function">
    <text evidence="12">The main replicative DNA helicase, it participates in initiation and elongation during chromosome replication. Travels ahead of the DNA replisome, separating dsDNA into templates for DNA synthesis. A processive ATP-dependent 5'-3' DNA helicase it has DNA-dependent ATPase activity.</text>
</comment>
<dbReference type="Pfam" id="PF00772">
    <property type="entry name" value="DnaB"/>
    <property type="match status" value="1"/>
</dbReference>
<dbReference type="PROSITE" id="PS51199">
    <property type="entry name" value="SF4_HELICASE"/>
    <property type="match status" value="1"/>
</dbReference>
<dbReference type="Pfam" id="PF03796">
    <property type="entry name" value="DnaB_C"/>
    <property type="match status" value="1"/>
</dbReference>
<dbReference type="Gene3D" id="3.40.50.300">
    <property type="entry name" value="P-loop containing nucleotide triphosphate hydrolases"/>
    <property type="match status" value="1"/>
</dbReference>
<evidence type="ECO:0000313" key="15">
    <source>
        <dbReference type="Proteomes" id="UP000724149"/>
    </source>
</evidence>
<evidence type="ECO:0000313" key="14">
    <source>
        <dbReference type="EMBL" id="MBM6923350.1"/>
    </source>
</evidence>
<keyword evidence="2 12" id="KW-0639">Primosome</keyword>
<dbReference type="Proteomes" id="UP000724149">
    <property type="component" value="Unassembled WGS sequence"/>
</dbReference>
<dbReference type="SUPFAM" id="SSF52540">
    <property type="entry name" value="P-loop containing nucleoside triphosphate hydrolases"/>
    <property type="match status" value="1"/>
</dbReference>
<dbReference type="InterPro" id="IPR003593">
    <property type="entry name" value="AAA+_ATPase"/>
</dbReference>
<evidence type="ECO:0000256" key="6">
    <source>
        <dbReference type="ARBA" id="ARBA00022806"/>
    </source>
</evidence>
<dbReference type="InterPro" id="IPR016136">
    <property type="entry name" value="DNA_helicase_N/primase_C"/>
</dbReference>
<dbReference type="InterPro" id="IPR007692">
    <property type="entry name" value="DNA_helicase_DnaB"/>
</dbReference>
<evidence type="ECO:0000256" key="10">
    <source>
        <dbReference type="ARBA" id="ARBA00048954"/>
    </source>
</evidence>
<dbReference type="EMBL" id="JACSNR010000005">
    <property type="protein sequence ID" value="MBM6923350.1"/>
    <property type="molecule type" value="Genomic_DNA"/>
</dbReference>
<dbReference type="InterPro" id="IPR036185">
    <property type="entry name" value="DNA_heli_DnaB-like_N_sf"/>
</dbReference>
<dbReference type="NCBIfam" id="TIGR00665">
    <property type="entry name" value="DnaB"/>
    <property type="match status" value="1"/>
</dbReference>
<evidence type="ECO:0000256" key="1">
    <source>
        <dbReference type="ARBA" id="ARBA00008428"/>
    </source>
</evidence>
<dbReference type="InterPro" id="IPR007694">
    <property type="entry name" value="DNA_helicase_DnaB-like_C"/>
</dbReference>
<accession>A0ABS2GLI8</accession>
<evidence type="ECO:0000256" key="2">
    <source>
        <dbReference type="ARBA" id="ARBA00022515"/>
    </source>
</evidence>
<proteinExistence type="inferred from homology"/>
<dbReference type="InterPro" id="IPR007693">
    <property type="entry name" value="DNA_helicase_DnaB-like_N"/>
</dbReference>
<sequence>MDRNASADALLEALPYSKEAEQSVLGAVIADPARITDVLEYLKPESFYGSYNREIFSVLMRMFLASEKIDVVTLLDKVLSEGIFPTESDAKMYLVSLVEMVPSTSNVADYARIVQEKYYLRSLAETSRKILDTIREGTGDAKSIMDRAEQDIFDIRKGRETGGLTRIDEVIIETYDRLQKLSGDDKSEYVGTPSGFGALDTILTGLNKSDLILVAARPGMGKTSFALNIATNVAVRSGKKVAVFSLEMSKEQLVGRILSSEALIQSGALRTGNLTPEDWTKLAMTAQMLSKAEIYIDDTPSITVADIKAKLRRIPDIGLVVIDYLQLMTSGRRSGDNRVLEISEITRGLKIMAKELNVPVITLSQLSRGPDSRQDHRPMLSDLRESGSIEQDADIVLFLYRDAYYNRESEEQNVAECIVAKNRHGETDSVKLGWDGQFTRFKGLELFRNEG</sequence>
<comment type="caution">
    <text evidence="14">The sequence shown here is derived from an EMBL/GenBank/DDBJ whole genome shotgun (WGS) entry which is preliminary data.</text>
</comment>
<evidence type="ECO:0000256" key="3">
    <source>
        <dbReference type="ARBA" id="ARBA00022705"/>
    </source>
</evidence>
<dbReference type="Gene3D" id="1.10.860.10">
    <property type="entry name" value="DNAb Helicase, Chain A"/>
    <property type="match status" value="1"/>
</dbReference>
<organism evidence="14 15">
    <name type="scientific">Hydrogenoanaerobacterium saccharovorans</name>
    <dbReference type="NCBI Taxonomy" id="474960"/>
    <lineage>
        <taxon>Bacteria</taxon>
        <taxon>Bacillati</taxon>
        <taxon>Bacillota</taxon>
        <taxon>Clostridia</taxon>
        <taxon>Eubacteriales</taxon>
        <taxon>Oscillospiraceae</taxon>
        <taxon>Hydrogenoanaerobacterium</taxon>
    </lineage>
</organism>
<comment type="catalytic activity">
    <reaction evidence="10 12">
        <text>ATP + H2O = ADP + phosphate + H(+)</text>
        <dbReference type="Rhea" id="RHEA:13065"/>
        <dbReference type="ChEBI" id="CHEBI:15377"/>
        <dbReference type="ChEBI" id="CHEBI:15378"/>
        <dbReference type="ChEBI" id="CHEBI:30616"/>
        <dbReference type="ChEBI" id="CHEBI:43474"/>
        <dbReference type="ChEBI" id="CHEBI:456216"/>
        <dbReference type="EC" id="5.6.2.3"/>
    </reaction>
</comment>
<keyword evidence="5 12" id="KW-0378">Hydrolase</keyword>
<evidence type="ECO:0000256" key="4">
    <source>
        <dbReference type="ARBA" id="ARBA00022741"/>
    </source>
</evidence>
<keyword evidence="8 12" id="KW-0238">DNA-binding</keyword>
<keyword evidence="15" id="KW-1185">Reference proteome</keyword>